<dbReference type="PANTHER" id="PTHR12601:SF6">
    <property type="entry name" value="CLUSTERED MITOCHONDRIA PROTEIN HOMOLOG"/>
    <property type="match status" value="1"/>
</dbReference>
<feature type="region of interest" description="Disordered" evidence="2">
    <location>
        <begin position="1222"/>
        <end position="1251"/>
    </location>
</feature>
<evidence type="ECO:0000313" key="4">
    <source>
        <dbReference type="EMBL" id="TIB98486.1"/>
    </source>
</evidence>
<dbReference type="PANTHER" id="PTHR12601">
    <property type="entry name" value="EUKARYOTIC TRANSLATION INITIATION FACTOR 3 SUBUNIT EIF-3"/>
    <property type="match status" value="1"/>
</dbReference>
<evidence type="ECO:0000313" key="5">
    <source>
        <dbReference type="Proteomes" id="UP000307169"/>
    </source>
</evidence>
<dbReference type="PROSITE" id="PS51823">
    <property type="entry name" value="CLU"/>
    <property type="match status" value="1"/>
</dbReference>
<feature type="compositionally biased region" description="Polar residues" evidence="2">
    <location>
        <begin position="1235"/>
        <end position="1251"/>
    </location>
</feature>
<feature type="compositionally biased region" description="Basic and acidic residues" evidence="2">
    <location>
        <begin position="1222"/>
        <end position="1234"/>
    </location>
</feature>
<evidence type="ECO:0000259" key="3">
    <source>
        <dbReference type="PROSITE" id="PS51823"/>
    </source>
</evidence>
<dbReference type="SUPFAM" id="SSF48452">
    <property type="entry name" value="TPR-like"/>
    <property type="match status" value="1"/>
</dbReference>
<protein>
    <recommendedName>
        <fullName evidence="3">Clu domain-containing protein</fullName>
    </recommendedName>
</protein>
<reference evidence="4 5" key="1">
    <citation type="submission" date="2019-03" db="EMBL/GenBank/DDBJ databases">
        <title>Sequencing 25 genomes of Wallemia mellicola.</title>
        <authorList>
            <person name="Gostincar C."/>
        </authorList>
    </citation>
    <scope>NUCLEOTIDE SEQUENCE [LARGE SCALE GENOMIC DNA]</scope>
    <source>
        <strain evidence="4 5">EXF-1262</strain>
    </source>
</reference>
<name>A0A4T0PHP5_9BASI</name>
<dbReference type="Proteomes" id="UP000307169">
    <property type="component" value="Unassembled WGS sequence"/>
</dbReference>
<dbReference type="GO" id="GO:0048312">
    <property type="term" value="P:intracellular distribution of mitochondria"/>
    <property type="evidence" value="ECO:0007669"/>
    <property type="project" value="TreeGrafter"/>
</dbReference>
<proteinExistence type="predicted"/>
<dbReference type="InterPro" id="IPR023231">
    <property type="entry name" value="GSKIP_dom_sf"/>
</dbReference>
<dbReference type="GO" id="GO:0003729">
    <property type="term" value="F:mRNA binding"/>
    <property type="evidence" value="ECO:0007669"/>
    <property type="project" value="TreeGrafter"/>
</dbReference>
<dbReference type="InterPro" id="IPR025697">
    <property type="entry name" value="CLU_dom"/>
</dbReference>
<dbReference type="InterPro" id="IPR011990">
    <property type="entry name" value="TPR-like_helical_dom_sf"/>
</dbReference>
<gene>
    <name evidence="4" type="ORF">E3Q17_02986</name>
</gene>
<dbReference type="CDD" id="cd15466">
    <property type="entry name" value="CLU-central"/>
    <property type="match status" value="1"/>
</dbReference>
<dbReference type="InterPro" id="IPR033646">
    <property type="entry name" value="CLU-central"/>
</dbReference>
<dbReference type="Pfam" id="PF13424">
    <property type="entry name" value="TPR_12"/>
    <property type="match status" value="1"/>
</dbReference>
<sequence>MEEADLAQFNLSIVLPLQNTSKKSQQSPKVIEIMTLPKETCLDLAQAVHESAEGYNVGAFSFRDVDFENGKEVPSKDRLGDNVEVAKVLEKQKSEDKKLFVVLEDYTDIDLRHHIIRFREAAVGPSTDTSTLGIESGLSVIDYVQPPSAQEEASLDLKDDHPFRQFDVSAPRALSKHLPKERNKELQQSVRAFSLSHWNPPPPQCRLKGHVLYLQLTTLEGEILHITATKKGFHVNKCTSSQFDGSLKPANEVTGGVSHSHSLFDLTSKLSNLYNTKFTPIFSDTLSLARDPFAIVQIPQALPAHPWLVGRPQHLPDGLRTQSAYLLTGSTALEGLEGARDWNDELQTTKESTVNTYHDRITREKLLQKLYADFSLAAVRGVIAVSRGEVPPHHQDENVFVHANIVYTLVDDAKAASREITYHRFLNTIDAPGLSVLASITVDYAGKRWLAQSIIPGLLKKQEREAKGEEVKTDTNKVVYGIDEVNGKGTKEVKYDKTFAELLEPVSRALRFANKKVKVDGEEVEFSTNLKGLIGGDGRRYIIDPSRMACADLAWKDGKLSVDSLDENVVKEDAPAYPYPTVLRQEAIEAYSEYELRKRSRDAVERARNEGIEKGVFPKPTEKQETNGEEESKEDVVPPPSSADIEKAINEGKISVPQIGTLTFNPDIDTDENNESVKAIKNASAYITETLIPLLVLDVVHGNNIPADGSALTSAMHQKGVNMRYLGAIVEAANQHRNKKSILGPAFGVIDCFKGIVKQEMILRSAKHILRTYMKGTDFTVLQSLISHFLNCLLGSSINADPKAESPKDDFGEDILTGDVEWFNLTPSSLRQKIKEEVAIRFRYSLEDQDFENLRKSQMLRELALRVGFQLELRDYRFDNVVANTVEEVTLDNNASKKALKKAKAAAQAQNRALSGLDRSTTFAPSDVLEIVPLVKDSAPRSTICDDAFEHGRLAFQTGAAGFINPEGQQQSIAQNREAGLDLMYEGVSLFEQIYTPLHADVAKAFNGYVVSKHQMIRSTSKEETDVEAHEQCLKLQRNAVIIAERTLGVDHYETLSFVQNLAHLEISAGHIHSSLKYFRYAIDIWQSIYGSDHPEIIQIYSSVGNIFQQARRFEESLKMYEIAKELAFKIYGVYSFFGATMLLRVAEQHVCVNQLKLKPAINACKEAVKGYEEAVGKESQEYKDATAFLNQLTAAAVHIARVNSDPVQQNARKVVEARMKEAEKQKKNDEIKKGTTNGKKSNVANTTTNNISQDDVDAMVRCKSEVAHSLPQLTHSTVIEGESSTKNSKKSKKNKK</sequence>
<dbReference type="EMBL" id="SPRH01000037">
    <property type="protein sequence ID" value="TIB98486.1"/>
    <property type="molecule type" value="Genomic_DNA"/>
</dbReference>
<feature type="domain" description="Clu" evidence="3">
    <location>
        <begin position="312"/>
        <end position="556"/>
    </location>
</feature>
<dbReference type="Gene3D" id="1.25.40.10">
    <property type="entry name" value="Tetratricopeptide repeat domain"/>
    <property type="match status" value="1"/>
</dbReference>
<evidence type="ECO:0000256" key="1">
    <source>
        <dbReference type="ARBA" id="ARBA00022490"/>
    </source>
</evidence>
<feature type="region of interest" description="Disordered" evidence="2">
    <location>
        <begin position="607"/>
        <end position="643"/>
    </location>
</feature>
<dbReference type="Pfam" id="PF13236">
    <property type="entry name" value="CLU"/>
    <property type="match status" value="1"/>
</dbReference>
<feature type="compositionally biased region" description="Basic residues" evidence="2">
    <location>
        <begin position="1288"/>
        <end position="1297"/>
    </location>
</feature>
<organism evidence="4 5">
    <name type="scientific">Wallemia mellicola</name>
    <dbReference type="NCBI Taxonomy" id="1708541"/>
    <lineage>
        <taxon>Eukaryota</taxon>
        <taxon>Fungi</taxon>
        <taxon>Dikarya</taxon>
        <taxon>Basidiomycota</taxon>
        <taxon>Wallemiomycotina</taxon>
        <taxon>Wallemiomycetes</taxon>
        <taxon>Wallemiales</taxon>
        <taxon>Wallemiaceae</taxon>
        <taxon>Wallemia</taxon>
    </lineage>
</organism>
<dbReference type="Pfam" id="PF12807">
    <property type="entry name" value="eIF3_p135"/>
    <property type="match status" value="1"/>
</dbReference>
<evidence type="ECO:0000256" key="2">
    <source>
        <dbReference type="SAM" id="MobiDB-lite"/>
    </source>
</evidence>
<dbReference type="Gene3D" id="3.30.2280.10">
    <property type="entry name" value="Hypothetical protein (hspc210)"/>
    <property type="match status" value="1"/>
</dbReference>
<feature type="region of interest" description="Disordered" evidence="2">
    <location>
        <begin position="1268"/>
        <end position="1297"/>
    </location>
</feature>
<dbReference type="GO" id="GO:0005737">
    <property type="term" value="C:cytoplasm"/>
    <property type="evidence" value="ECO:0007669"/>
    <property type="project" value="TreeGrafter"/>
</dbReference>
<dbReference type="SUPFAM" id="SSF103107">
    <property type="entry name" value="Hypothetical protein c14orf129, hspc210"/>
    <property type="match status" value="1"/>
</dbReference>
<accession>A0A4T0PHP5</accession>
<dbReference type="InterPro" id="IPR027523">
    <property type="entry name" value="CLU_prot"/>
</dbReference>
<keyword evidence="1" id="KW-0963">Cytoplasm</keyword>
<comment type="caution">
    <text evidence="4">The sequence shown here is derived from an EMBL/GenBank/DDBJ whole genome shotgun (WGS) entry which is preliminary data.</text>
</comment>